<keyword evidence="3" id="KW-1185">Reference proteome</keyword>
<dbReference type="InterPro" id="IPR046925">
    <property type="entry name" value="WD-like_fungi"/>
</dbReference>
<dbReference type="EMBL" id="ML977327">
    <property type="protein sequence ID" value="KAF2113505.1"/>
    <property type="molecule type" value="Genomic_DNA"/>
</dbReference>
<proteinExistence type="predicted"/>
<evidence type="ECO:0000313" key="2">
    <source>
        <dbReference type="EMBL" id="KAF2113505.1"/>
    </source>
</evidence>
<sequence length="176" mass="18968">MLGISTMATLIASSTANQSDYIEKLSTLSEGTVTQGNSSGIVWLNVTGFAPEKLPYIQQDLGIFTYDNLEGLKTTASLAATAASNFHYGDLVYFFNAFAMNAFNPYIDISSEEMEQALLAAVRPANSSLPDHILIDLYADTSSISSLREAFLALKSLTVTLEDPNTPTTSIHGNQK</sequence>
<dbReference type="AlphaFoldDB" id="A0A6A5Z245"/>
<dbReference type="Pfam" id="PF20493">
    <property type="entry name" value="WD-like_fungi"/>
    <property type="match status" value="1"/>
</dbReference>
<evidence type="ECO:0000313" key="3">
    <source>
        <dbReference type="Proteomes" id="UP000799770"/>
    </source>
</evidence>
<organism evidence="2 3">
    <name type="scientific">Lophiotrema nucula</name>
    <dbReference type="NCBI Taxonomy" id="690887"/>
    <lineage>
        <taxon>Eukaryota</taxon>
        <taxon>Fungi</taxon>
        <taxon>Dikarya</taxon>
        <taxon>Ascomycota</taxon>
        <taxon>Pezizomycotina</taxon>
        <taxon>Dothideomycetes</taxon>
        <taxon>Pleosporomycetidae</taxon>
        <taxon>Pleosporales</taxon>
        <taxon>Lophiotremataceae</taxon>
        <taxon>Lophiotrema</taxon>
    </lineage>
</organism>
<accession>A0A6A5Z245</accession>
<dbReference type="OrthoDB" id="3705032at2759"/>
<name>A0A6A5Z245_9PLEO</name>
<dbReference type="Proteomes" id="UP000799770">
    <property type="component" value="Unassembled WGS sequence"/>
</dbReference>
<evidence type="ECO:0000259" key="1">
    <source>
        <dbReference type="Pfam" id="PF20493"/>
    </source>
</evidence>
<feature type="domain" description="WD-like" evidence="1">
    <location>
        <begin position="62"/>
        <end position="159"/>
    </location>
</feature>
<gene>
    <name evidence="2" type="ORF">BDV96DRAFT_113146</name>
</gene>
<protein>
    <recommendedName>
        <fullName evidence="1">WD-like domain-containing protein</fullName>
    </recommendedName>
</protein>
<reference evidence="2" key="1">
    <citation type="journal article" date="2020" name="Stud. Mycol.">
        <title>101 Dothideomycetes genomes: a test case for predicting lifestyles and emergence of pathogens.</title>
        <authorList>
            <person name="Haridas S."/>
            <person name="Albert R."/>
            <person name="Binder M."/>
            <person name="Bloem J."/>
            <person name="Labutti K."/>
            <person name="Salamov A."/>
            <person name="Andreopoulos B."/>
            <person name="Baker S."/>
            <person name="Barry K."/>
            <person name="Bills G."/>
            <person name="Bluhm B."/>
            <person name="Cannon C."/>
            <person name="Castanera R."/>
            <person name="Culley D."/>
            <person name="Daum C."/>
            <person name="Ezra D."/>
            <person name="Gonzalez J."/>
            <person name="Henrissat B."/>
            <person name="Kuo A."/>
            <person name="Liang C."/>
            <person name="Lipzen A."/>
            <person name="Lutzoni F."/>
            <person name="Magnuson J."/>
            <person name="Mondo S."/>
            <person name="Nolan M."/>
            <person name="Ohm R."/>
            <person name="Pangilinan J."/>
            <person name="Park H.-J."/>
            <person name="Ramirez L."/>
            <person name="Alfaro M."/>
            <person name="Sun H."/>
            <person name="Tritt A."/>
            <person name="Yoshinaga Y."/>
            <person name="Zwiers L.-H."/>
            <person name="Turgeon B."/>
            <person name="Goodwin S."/>
            <person name="Spatafora J."/>
            <person name="Crous P."/>
            <person name="Grigoriev I."/>
        </authorList>
    </citation>
    <scope>NUCLEOTIDE SEQUENCE</scope>
    <source>
        <strain evidence="2">CBS 627.86</strain>
    </source>
</reference>